<feature type="transmembrane region" description="Helical" evidence="5">
    <location>
        <begin position="32"/>
        <end position="50"/>
    </location>
</feature>
<feature type="transmembrane region" description="Helical" evidence="5">
    <location>
        <begin position="304"/>
        <end position="326"/>
    </location>
</feature>
<dbReference type="PANTHER" id="PTHR37955:SF1">
    <property type="entry name" value="DEP DOMAIN-CONTAINING PROTEIN"/>
    <property type="match status" value="1"/>
</dbReference>
<dbReference type="Gene3D" id="1.50.10.150">
    <property type="entry name" value="Voltage-dependent anion channel"/>
    <property type="match status" value="1"/>
</dbReference>
<dbReference type="InterPro" id="IPR038665">
    <property type="entry name" value="Voltage-dep_anion_channel_sf"/>
</dbReference>
<feature type="transmembrane region" description="Helical" evidence="5">
    <location>
        <begin position="220"/>
        <end position="241"/>
    </location>
</feature>
<keyword evidence="2 5" id="KW-0812">Transmembrane</keyword>
<name>A0A4R1F0F5_9GAMM</name>
<feature type="transmembrane region" description="Helical" evidence="5">
    <location>
        <begin position="247"/>
        <end position="264"/>
    </location>
</feature>
<organism evidence="6 7">
    <name type="scientific">Cocleimonas flava</name>
    <dbReference type="NCBI Taxonomy" id="634765"/>
    <lineage>
        <taxon>Bacteria</taxon>
        <taxon>Pseudomonadati</taxon>
        <taxon>Pseudomonadota</taxon>
        <taxon>Gammaproteobacteria</taxon>
        <taxon>Thiotrichales</taxon>
        <taxon>Thiotrichaceae</taxon>
        <taxon>Cocleimonas</taxon>
    </lineage>
</organism>
<keyword evidence="7" id="KW-1185">Reference proteome</keyword>
<dbReference type="PANTHER" id="PTHR37955">
    <property type="entry name" value="TELLURITE RESISTANCE PROTEIN TEHA"/>
    <property type="match status" value="1"/>
</dbReference>
<feature type="transmembrane region" description="Helical" evidence="5">
    <location>
        <begin position="163"/>
        <end position="183"/>
    </location>
</feature>
<comment type="subcellular location">
    <subcellularLocation>
        <location evidence="1">Membrane</location>
        <topology evidence="1">Multi-pass membrane protein</topology>
    </subcellularLocation>
</comment>
<dbReference type="OrthoDB" id="309023at2"/>
<keyword evidence="4 5" id="KW-0472">Membrane</keyword>
<dbReference type="RefSeq" id="WP_131905538.1">
    <property type="nucleotide sequence ID" value="NZ_BAAAFU010000004.1"/>
</dbReference>
<dbReference type="EMBL" id="SMFQ01000003">
    <property type="protein sequence ID" value="TCJ87243.1"/>
    <property type="molecule type" value="Genomic_DNA"/>
</dbReference>
<gene>
    <name evidence="6" type="ORF">EV695_1751</name>
</gene>
<proteinExistence type="predicted"/>
<keyword evidence="3 5" id="KW-1133">Transmembrane helix</keyword>
<comment type="caution">
    <text evidence="6">The sequence shown here is derived from an EMBL/GenBank/DDBJ whole genome shotgun (WGS) entry which is preliminary data.</text>
</comment>
<dbReference type="GO" id="GO:0046583">
    <property type="term" value="F:monoatomic cation efflux transmembrane transporter activity"/>
    <property type="evidence" value="ECO:0007669"/>
    <property type="project" value="TreeGrafter"/>
</dbReference>
<evidence type="ECO:0000256" key="1">
    <source>
        <dbReference type="ARBA" id="ARBA00004141"/>
    </source>
</evidence>
<dbReference type="AlphaFoldDB" id="A0A4R1F0F5"/>
<dbReference type="GO" id="GO:0005886">
    <property type="term" value="C:plasma membrane"/>
    <property type="evidence" value="ECO:0007669"/>
    <property type="project" value="TreeGrafter"/>
</dbReference>
<evidence type="ECO:0000256" key="2">
    <source>
        <dbReference type="ARBA" id="ARBA00022692"/>
    </source>
</evidence>
<feature type="transmembrane region" description="Helical" evidence="5">
    <location>
        <begin position="103"/>
        <end position="123"/>
    </location>
</feature>
<feature type="transmembrane region" description="Helical" evidence="5">
    <location>
        <begin position="129"/>
        <end position="151"/>
    </location>
</feature>
<sequence length="340" mass="38560">MEKSQHNYAENNNAENNSVENHIAEKNRLENFPVSFFSVVMGLCGLTIAWEKAQHAYNLQMAITPVLVGIATVVFVLLFVLYVTKIVKYTSSVKKELKHPVKLSFFPSISISFILLSITYLNINEAISRPLWIIGAILHLGFTLYIVSAWMHHEHFKVNHINPAWFIPAVGNVLVPIAGVTLGYTDVSWFFFSIGMMFWIVLMTIFFNRILFHDPMDKHLLPTLFILIAPPAVGFLAYMRLNGGMDNFAHFLYFAALFLTLLLLSQTNRFIRLPFFLSWWAYSFPLAAITISSFVVYENTQKDIYLWIASGLLVLVTIVVGIIIAATLNAIRKKGICVGE</sequence>
<dbReference type="InterPro" id="IPR052951">
    <property type="entry name" value="Tellurite_res_ion_channel"/>
</dbReference>
<evidence type="ECO:0000256" key="3">
    <source>
        <dbReference type="ARBA" id="ARBA00022989"/>
    </source>
</evidence>
<dbReference type="InterPro" id="IPR004695">
    <property type="entry name" value="SLAC1/Mae1/Ssu1/TehA"/>
</dbReference>
<evidence type="ECO:0000256" key="4">
    <source>
        <dbReference type="ARBA" id="ARBA00023136"/>
    </source>
</evidence>
<feature type="transmembrane region" description="Helical" evidence="5">
    <location>
        <begin position="276"/>
        <end position="298"/>
    </location>
</feature>
<feature type="transmembrane region" description="Helical" evidence="5">
    <location>
        <begin position="189"/>
        <end position="208"/>
    </location>
</feature>
<dbReference type="Pfam" id="PF03595">
    <property type="entry name" value="SLAC1"/>
    <property type="match status" value="1"/>
</dbReference>
<dbReference type="CDD" id="cd09323">
    <property type="entry name" value="TDT_SLAC1_like"/>
    <property type="match status" value="1"/>
</dbReference>
<protein>
    <submittedName>
        <fullName evidence="6">Tellurite resistance protein</fullName>
    </submittedName>
</protein>
<accession>A0A4R1F0F5</accession>
<reference evidence="6 7" key="1">
    <citation type="submission" date="2019-03" db="EMBL/GenBank/DDBJ databases">
        <title>Genomic Encyclopedia of Type Strains, Phase IV (KMG-IV): sequencing the most valuable type-strain genomes for metagenomic binning, comparative biology and taxonomic classification.</title>
        <authorList>
            <person name="Goeker M."/>
        </authorList>
    </citation>
    <scope>NUCLEOTIDE SEQUENCE [LARGE SCALE GENOMIC DNA]</scope>
    <source>
        <strain evidence="6 7">DSM 24830</strain>
    </source>
</reference>
<evidence type="ECO:0000256" key="5">
    <source>
        <dbReference type="SAM" id="Phobius"/>
    </source>
</evidence>
<evidence type="ECO:0000313" key="7">
    <source>
        <dbReference type="Proteomes" id="UP000294887"/>
    </source>
</evidence>
<feature type="transmembrane region" description="Helical" evidence="5">
    <location>
        <begin position="62"/>
        <end position="83"/>
    </location>
</feature>
<evidence type="ECO:0000313" key="6">
    <source>
        <dbReference type="EMBL" id="TCJ87243.1"/>
    </source>
</evidence>
<dbReference type="Proteomes" id="UP000294887">
    <property type="component" value="Unassembled WGS sequence"/>
</dbReference>